<name>A0ABN2VZS1_9ACTN</name>
<keyword evidence="1" id="KW-0472">Membrane</keyword>
<evidence type="ECO:0000256" key="1">
    <source>
        <dbReference type="SAM" id="Phobius"/>
    </source>
</evidence>
<dbReference type="Gene3D" id="3.40.50.300">
    <property type="entry name" value="P-loop containing nucleotide triphosphate hydrolases"/>
    <property type="match status" value="1"/>
</dbReference>
<organism evidence="2 3">
    <name type="scientific">Aeromicrobium halocynthiae</name>
    <dbReference type="NCBI Taxonomy" id="560557"/>
    <lineage>
        <taxon>Bacteria</taxon>
        <taxon>Bacillati</taxon>
        <taxon>Actinomycetota</taxon>
        <taxon>Actinomycetes</taxon>
        <taxon>Propionibacteriales</taxon>
        <taxon>Nocardioidaceae</taxon>
        <taxon>Aeromicrobium</taxon>
    </lineage>
</organism>
<dbReference type="SUPFAM" id="SSF52540">
    <property type="entry name" value="P-loop containing nucleoside triphosphate hydrolases"/>
    <property type="match status" value="1"/>
</dbReference>
<evidence type="ECO:0000313" key="3">
    <source>
        <dbReference type="Proteomes" id="UP001501480"/>
    </source>
</evidence>
<accession>A0ABN2VZS1</accession>
<protein>
    <submittedName>
        <fullName evidence="2">AAA family ATPase</fullName>
    </submittedName>
</protein>
<dbReference type="Pfam" id="PF13238">
    <property type="entry name" value="AAA_18"/>
    <property type="match status" value="1"/>
</dbReference>
<gene>
    <name evidence="2" type="ORF">GCM10009821_11530</name>
</gene>
<keyword evidence="1" id="KW-1133">Transmembrane helix</keyword>
<comment type="caution">
    <text evidence="2">The sequence shown here is derived from an EMBL/GenBank/DDBJ whole genome shotgun (WGS) entry which is preliminary data.</text>
</comment>
<sequence length="196" mass="22014">MEVVAIDQLVSRVVAREPRAAATRVVAIDGPSGSGKTTLARRIRRRLRCPSVHMDALYPGWDGLAEAPGLLFDQVLAPLAAGEDAGYRRWDWDADRWAERHPVRAADVLLVEGVGSGALACAPFLSFLLWIEAPRDERMRRGIERDGETYRPHWERWARQEAALFSTDRTRERADLRLDGHSDLAHDPEREVVTVG</sequence>
<reference evidence="2 3" key="1">
    <citation type="journal article" date="2019" name="Int. J. Syst. Evol. Microbiol.">
        <title>The Global Catalogue of Microorganisms (GCM) 10K type strain sequencing project: providing services to taxonomists for standard genome sequencing and annotation.</title>
        <authorList>
            <consortium name="The Broad Institute Genomics Platform"/>
            <consortium name="The Broad Institute Genome Sequencing Center for Infectious Disease"/>
            <person name="Wu L."/>
            <person name="Ma J."/>
        </authorList>
    </citation>
    <scope>NUCLEOTIDE SEQUENCE [LARGE SCALE GENOMIC DNA]</scope>
    <source>
        <strain evidence="2 3">JCM 15749</strain>
    </source>
</reference>
<dbReference type="RefSeq" id="WP_344325737.1">
    <property type="nucleotide sequence ID" value="NZ_BAAAPY010000003.1"/>
</dbReference>
<dbReference type="InterPro" id="IPR027417">
    <property type="entry name" value="P-loop_NTPase"/>
</dbReference>
<evidence type="ECO:0000313" key="2">
    <source>
        <dbReference type="EMBL" id="GAA2074457.1"/>
    </source>
</evidence>
<proteinExistence type="predicted"/>
<keyword evidence="3" id="KW-1185">Reference proteome</keyword>
<dbReference type="Proteomes" id="UP001501480">
    <property type="component" value="Unassembled WGS sequence"/>
</dbReference>
<dbReference type="EMBL" id="BAAAPY010000003">
    <property type="protein sequence ID" value="GAA2074457.1"/>
    <property type="molecule type" value="Genomic_DNA"/>
</dbReference>
<feature type="transmembrane region" description="Helical" evidence="1">
    <location>
        <begin position="108"/>
        <end position="131"/>
    </location>
</feature>
<keyword evidence="1" id="KW-0812">Transmembrane</keyword>